<dbReference type="RefSeq" id="WP_379880995.1">
    <property type="nucleotide sequence ID" value="NZ_JBHPON010000003.1"/>
</dbReference>
<evidence type="ECO:0000313" key="2">
    <source>
        <dbReference type="EMBL" id="MFC6037617.1"/>
    </source>
</evidence>
<proteinExistence type="predicted"/>
<dbReference type="EMBL" id="JBHPON010000003">
    <property type="protein sequence ID" value="MFC6037617.1"/>
    <property type="molecule type" value="Genomic_DNA"/>
</dbReference>
<keyword evidence="3" id="KW-1185">Reference proteome</keyword>
<protein>
    <recommendedName>
        <fullName evidence="4">DUF4034 domain-containing protein</fullName>
    </recommendedName>
</protein>
<feature type="chain" id="PRO_5046281471" description="DUF4034 domain-containing protein" evidence="1">
    <location>
        <begin position="37"/>
        <end position="407"/>
    </location>
</feature>
<reference evidence="2 3" key="1">
    <citation type="submission" date="2024-09" db="EMBL/GenBank/DDBJ databases">
        <authorList>
            <person name="Zhang Z.-H."/>
        </authorList>
    </citation>
    <scope>NUCLEOTIDE SEQUENCE [LARGE SCALE GENOMIC DNA]</scope>
    <source>
        <strain evidence="2 3">HHTR114</strain>
    </source>
</reference>
<evidence type="ECO:0000313" key="3">
    <source>
        <dbReference type="Proteomes" id="UP001596116"/>
    </source>
</evidence>
<gene>
    <name evidence="2" type="ORF">ACFMB1_18835</name>
</gene>
<evidence type="ECO:0000256" key="1">
    <source>
        <dbReference type="SAM" id="SignalP"/>
    </source>
</evidence>
<keyword evidence="1" id="KW-0732">Signal</keyword>
<sequence length="407" mass="46685">MSAEVRGKAVAWARRFPVYAAAFFVLTLMIPLNAHAGDFERCTAPEKQPNQYKPTYAERLLGYCEKALRKERDAERIAAVQSWRHYALGVGSWAKGLQYSSTKDPEQRRSFMRKAIDEFDIALDHEPLNQTARLKKLYILENEEERYVYRSTNDWLSARGRAPRLSIVSSSEAFEFTLENMLLAASGAFGRSEQEYDLQLIRLYKLLITFEESPPDADQWQRLIDGLTKLIDYPPSDRADLIPELFARRGEVYLLAGRNKLAQADLATAREVLENSKVTMTLTNVTGNNSYSIPFENAAPLAARIRLLAGIAAFRLGERDAAQTHFDWVDWNMKENYLELGQKFSWNSPALYLMESMVRDLIRQGHLPEKPNWEDYFLRDSVTERRERISAFFSALVDCLAAPACRL</sequence>
<dbReference type="Proteomes" id="UP001596116">
    <property type="component" value="Unassembled WGS sequence"/>
</dbReference>
<evidence type="ECO:0008006" key="4">
    <source>
        <dbReference type="Google" id="ProtNLM"/>
    </source>
</evidence>
<feature type="signal peptide" evidence="1">
    <location>
        <begin position="1"/>
        <end position="36"/>
    </location>
</feature>
<comment type="caution">
    <text evidence="2">The sequence shown here is derived from an EMBL/GenBank/DDBJ whole genome shotgun (WGS) entry which is preliminary data.</text>
</comment>
<organism evidence="2 3">
    <name type="scientific">Hyphococcus aureus</name>
    <dbReference type="NCBI Taxonomy" id="2666033"/>
    <lineage>
        <taxon>Bacteria</taxon>
        <taxon>Pseudomonadati</taxon>
        <taxon>Pseudomonadota</taxon>
        <taxon>Alphaproteobacteria</taxon>
        <taxon>Parvularculales</taxon>
        <taxon>Parvularculaceae</taxon>
        <taxon>Hyphococcus</taxon>
    </lineage>
</organism>
<name>A0ABW1L3A5_9PROT</name>
<accession>A0ABW1L3A5</accession>